<comment type="pathway">
    <text evidence="2">Glycolipid metabolism; diglucosyl-diacylglycerol biosynthesis.</text>
</comment>
<evidence type="ECO:0000256" key="1">
    <source>
        <dbReference type="ARBA" id="ARBA00001946"/>
    </source>
</evidence>
<dbReference type="STRING" id="337097.BHF71_01075"/>
<dbReference type="PANTHER" id="PTHR45745:SF1">
    <property type="entry name" value="PHOSPHOGLUCOMUTASE 2B-RELATED"/>
    <property type="match status" value="1"/>
</dbReference>
<dbReference type="PANTHER" id="PTHR45745">
    <property type="entry name" value="PHOSPHOMANNOMUTASE 45A"/>
    <property type="match status" value="1"/>
</dbReference>
<dbReference type="GO" id="GO:0008973">
    <property type="term" value="F:phosphopentomutase activity"/>
    <property type="evidence" value="ECO:0007669"/>
    <property type="project" value="TreeGrafter"/>
</dbReference>
<dbReference type="InterPro" id="IPR005846">
    <property type="entry name" value="A-D-PHexomutase_a/b/a-III"/>
</dbReference>
<keyword evidence="17" id="KW-1185">Reference proteome</keyword>
<gene>
    <name evidence="16" type="ORF">BHF71_01075</name>
</gene>
<dbReference type="InterPro" id="IPR005841">
    <property type="entry name" value="Alpha-D-phosphohexomutase_SF"/>
</dbReference>
<evidence type="ECO:0000256" key="10">
    <source>
        <dbReference type="ARBA" id="ARBA00041398"/>
    </source>
</evidence>
<reference evidence="16 17" key="1">
    <citation type="submission" date="2016-09" db="EMBL/GenBank/DDBJ databases">
        <title>Draft genome sequence for the type strain of Vulcanibacillus modesticaldus BR, a strictly anaerobic, moderately thermophilic, and nitrate-reducing bacterium from deep sea-hydrothermal vents of the Mid-Atlantic Ridge.</title>
        <authorList>
            <person name="Abin C.A."/>
            <person name="Hollibaugh J.T."/>
        </authorList>
    </citation>
    <scope>NUCLEOTIDE SEQUENCE [LARGE SCALE GENOMIC DNA]</scope>
    <source>
        <strain evidence="16 17">BR</strain>
    </source>
</reference>
<keyword evidence="5" id="KW-0597">Phosphoprotein</keyword>
<evidence type="ECO:0000259" key="14">
    <source>
        <dbReference type="Pfam" id="PF02879"/>
    </source>
</evidence>
<accession>A0A1D2YVP8</accession>
<dbReference type="GO" id="GO:0006166">
    <property type="term" value="P:purine ribonucleoside salvage"/>
    <property type="evidence" value="ECO:0007669"/>
    <property type="project" value="TreeGrafter"/>
</dbReference>
<keyword evidence="6 12" id="KW-0479">Metal-binding</keyword>
<evidence type="ECO:0000259" key="13">
    <source>
        <dbReference type="Pfam" id="PF02878"/>
    </source>
</evidence>
<dbReference type="SUPFAM" id="SSF53738">
    <property type="entry name" value="Phosphoglucomutase, first 3 domains"/>
    <property type="match status" value="3"/>
</dbReference>
<evidence type="ECO:0000256" key="6">
    <source>
        <dbReference type="ARBA" id="ARBA00022723"/>
    </source>
</evidence>
<proteinExistence type="inferred from homology"/>
<dbReference type="Proteomes" id="UP000243739">
    <property type="component" value="Unassembled WGS sequence"/>
</dbReference>
<dbReference type="Gene3D" id="3.30.310.50">
    <property type="entry name" value="Alpha-D-phosphohexomutase, C-terminal domain"/>
    <property type="match status" value="1"/>
</dbReference>
<comment type="caution">
    <text evidence="16">The sequence shown here is derived from an EMBL/GenBank/DDBJ whole genome shotgun (WGS) entry which is preliminary data.</text>
</comment>
<dbReference type="EMBL" id="MIJF01000013">
    <property type="protein sequence ID" value="OEF99798.1"/>
    <property type="molecule type" value="Genomic_DNA"/>
</dbReference>
<protein>
    <recommendedName>
        <fullName evidence="9">Phosphoglucomutase</fullName>
    </recommendedName>
    <alternativeName>
        <fullName evidence="11">Alpha-phosphoglucomutase</fullName>
    </alternativeName>
    <alternativeName>
        <fullName evidence="10">Glucose phosphomutase</fullName>
    </alternativeName>
</protein>
<dbReference type="OrthoDB" id="9806956at2"/>
<feature type="domain" description="Alpha-D-phosphohexomutase alpha/beta/alpha" evidence="14">
    <location>
        <begin position="210"/>
        <end position="315"/>
    </location>
</feature>
<evidence type="ECO:0000256" key="11">
    <source>
        <dbReference type="ARBA" id="ARBA00041467"/>
    </source>
</evidence>
<dbReference type="Pfam" id="PF02879">
    <property type="entry name" value="PGM_PMM_II"/>
    <property type="match status" value="1"/>
</dbReference>
<evidence type="ECO:0000256" key="4">
    <source>
        <dbReference type="ARBA" id="ARBA00010231"/>
    </source>
</evidence>
<evidence type="ECO:0000256" key="3">
    <source>
        <dbReference type="ARBA" id="ARBA00005189"/>
    </source>
</evidence>
<dbReference type="InterPro" id="IPR005844">
    <property type="entry name" value="A-D-PHexomutase_a/b/a-I"/>
</dbReference>
<dbReference type="GO" id="GO:0000287">
    <property type="term" value="F:magnesium ion binding"/>
    <property type="evidence" value="ECO:0007669"/>
    <property type="project" value="InterPro"/>
</dbReference>
<comment type="similarity">
    <text evidence="4 12">Belongs to the phosphohexose mutase family.</text>
</comment>
<dbReference type="Pfam" id="PF02878">
    <property type="entry name" value="PGM_PMM_I"/>
    <property type="match status" value="1"/>
</dbReference>
<dbReference type="InterPro" id="IPR016055">
    <property type="entry name" value="A-D-PHexomutase_a/b/a-I/II/III"/>
</dbReference>
<dbReference type="InterPro" id="IPR036900">
    <property type="entry name" value="A-D-PHexomutase_C_sf"/>
</dbReference>
<dbReference type="InterPro" id="IPR005845">
    <property type="entry name" value="A-D-PHexomutase_a/b/a-II"/>
</dbReference>
<evidence type="ECO:0000259" key="15">
    <source>
        <dbReference type="Pfam" id="PF02880"/>
    </source>
</evidence>
<comment type="pathway">
    <text evidence="3">Lipid metabolism.</text>
</comment>
<name>A0A1D2YVP8_9BACI</name>
<dbReference type="AlphaFoldDB" id="A0A1D2YVP8"/>
<dbReference type="InterPro" id="IPR016066">
    <property type="entry name" value="A-D-PHexomutase_CS"/>
</dbReference>
<evidence type="ECO:0000313" key="17">
    <source>
        <dbReference type="Proteomes" id="UP000243739"/>
    </source>
</evidence>
<dbReference type="Gene3D" id="3.40.120.10">
    <property type="entry name" value="Alpha-D-Glucose-1,6-Bisphosphate, subunit A, domain 3"/>
    <property type="match status" value="3"/>
</dbReference>
<evidence type="ECO:0000313" key="16">
    <source>
        <dbReference type="EMBL" id="OEF99798.1"/>
    </source>
</evidence>
<keyword evidence="8" id="KW-0413">Isomerase</keyword>
<dbReference type="PROSITE" id="PS00710">
    <property type="entry name" value="PGM_PMM"/>
    <property type="match status" value="1"/>
</dbReference>
<evidence type="ECO:0000256" key="2">
    <source>
        <dbReference type="ARBA" id="ARBA00005164"/>
    </source>
</evidence>
<dbReference type="RefSeq" id="WP_069656285.1">
    <property type="nucleotide sequence ID" value="NZ_MIJF01000013.1"/>
</dbReference>
<keyword evidence="7 12" id="KW-0460">Magnesium</keyword>
<feature type="domain" description="Alpha-D-phosphohexomutase alpha/beta/alpha" evidence="15">
    <location>
        <begin position="324"/>
        <end position="450"/>
    </location>
</feature>
<evidence type="ECO:0000256" key="5">
    <source>
        <dbReference type="ARBA" id="ARBA00022553"/>
    </source>
</evidence>
<comment type="cofactor">
    <cofactor evidence="1">
        <name>Mg(2+)</name>
        <dbReference type="ChEBI" id="CHEBI:18420"/>
    </cofactor>
</comment>
<dbReference type="Pfam" id="PF02880">
    <property type="entry name" value="PGM_PMM_III"/>
    <property type="match status" value="1"/>
</dbReference>
<dbReference type="SUPFAM" id="SSF55957">
    <property type="entry name" value="Phosphoglucomutase, C-terminal domain"/>
    <property type="match status" value="1"/>
</dbReference>
<organism evidence="16 17">
    <name type="scientific">Vulcanibacillus modesticaldus</name>
    <dbReference type="NCBI Taxonomy" id="337097"/>
    <lineage>
        <taxon>Bacteria</taxon>
        <taxon>Bacillati</taxon>
        <taxon>Bacillota</taxon>
        <taxon>Bacilli</taxon>
        <taxon>Bacillales</taxon>
        <taxon>Bacillaceae</taxon>
        <taxon>Vulcanibacillus</taxon>
    </lineage>
</organism>
<evidence type="ECO:0000256" key="7">
    <source>
        <dbReference type="ARBA" id="ARBA00022842"/>
    </source>
</evidence>
<evidence type="ECO:0000256" key="8">
    <source>
        <dbReference type="ARBA" id="ARBA00023235"/>
    </source>
</evidence>
<dbReference type="CDD" id="cd05799">
    <property type="entry name" value="PGM2"/>
    <property type="match status" value="1"/>
</dbReference>
<evidence type="ECO:0000256" key="9">
    <source>
        <dbReference type="ARBA" id="ARBA00039995"/>
    </source>
</evidence>
<sequence length="581" mass="65410">MSHLEMYLKWVNHPNLTKSLKAELEAIANEPKEIEERFYQNLEFGTGGLRGIIGAGTNRINIYTVRKATKGIANYILKNYPNEKQQGVVIAHDSRRFSKEFAEQVALVLANDGIKAYLFEDLRPTPELSFAVRELKALFGVVITASHNPPEYNGYKVYNSDGGQITEKLAMALINEIKQVNDELSIKVADKEKAIEAGLLEYLDKELDNKYIEKVKQISLNPLAELKIKSPKIVYSPLHGTGNIPVRRALTELGFDVEVVEEQASPDPDFSTVKVPNPEDPNAFTLALELAKEKAADLIMATDPDADRLGVFVKDNDNYVALNGNQLGVLQLYYVLSQLKEKNELPANGVVIKTIVTSELGRVIAKSFGIETIDTLTGFKYIGEKIKEFEETNEHTFLFGYEESYGYLVKGFVRDKSAIQACVLTAEMTAYYLNQGKTLLDVLIELYEQYGYYKEELVSFTMQGIEGMQTIKNIMQYLRKNSPTTIAKQGVTIIEDYLISKRRYTKEDLEEDITLPKSNVLKYILNDQSWIAVRPSGTEPKIKIYLATRGKTAKDAKEKLQGIKEAVLQLIDVAQQVKQVV</sequence>
<evidence type="ECO:0000256" key="12">
    <source>
        <dbReference type="RuleBase" id="RU004326"/>
    </source>
</evidence>
<dbReference type="GO" id="GO:0005975">
    <property type="term" value="P:carbohydrate metabolic process"/>
    <property type="evidence" value="ECO:0007669"/>
    <property type="project" value="InterPro"/>
</dbReference>
<feature type="domain" description="Alpha-D-phosphohexomutase alpha/beta/alpha" evidence="13">
    <location>
        <begin position="43"/>
        <end position="179"/>
    </location>
</feature>
<dbReference type="PRINTS" id="PR00509">
    <property type="entry name" value="PGMPMM"/>
</dbReference>